<sequence length="446" mass="46655">MANTIAEDQEPGDLIDDLLELKEASGGPSLRALEASARQAEAQHGDVLDLPPLSVATMSRVLGRKQAVPEWPWVAMFVLACQHHARSCGATLDDPGRQSLPGWHQHYRARLRAGSRAAAPPTSTAPADQAVVPHALTVPAALQKADAGQQTAGPAPEPVPELVQGTARGNISMVSDKPGRPDEPSALPAGELARMMAAYESELDGSPNVPTGTGTGAGAGAGEPVGNSPENATDNCAGESSPEPSHKGLEFPGGPTVGDVQATGLETKPPPPPPAFAPESIHAWIATRYRKHFGEHGVALLHAANDGDTDAACRLGILLLCWKYTPEAIEWLQSAAAGGDTTATVLLGTEPARRQEMAAGIAYDLTMPGYHNDTTATWRRPNDPTGAETYYRAAAFARHPGATFQLALMAQARGDNTAALNYLKQAANAGHPTAQARYDALPRDNP</sequence>
<evidence type="ECO:0000256" key="1">
    <source>
        <dbReference type="SAM" id="MobiDB-lite"/>
    </source>
</evidence>
<proteinExistence type="predicted"/>
<dbReference type="RefSeq" id="WP_344547204.1">
    <property type="nucleotide sequence ID" value="NZ_BAAATD010000013.1"/>
</dbReference>
<keyword evidence="3" id="KW-1185">Reference proteome</keyword>
<dbReference type="EMBL" id="BAAATD010000013">
    <property type="protein sequence ID" value="GAA2626652.1"/>
    <property type="molecule type" value="Genomic_DNA"/>
</dbReference>
<dbReference type="Gene3D" id="1.25.40.10">
    <property type="entry name" value="Tetratricopeptide repeat domain"/>
    <property type="match status" value="1"/>
</dbReference>
<dbReference type="InterPro" id="IPR011990">
    <property type="entry name" value="TPR-like_helical_dom_sf"/>
</dbReference>
<evidence type="ECO:0000313" key="3">
    <source>
        <dbReference type="Proteomes" id="UP001501509"/>
    </source>
</evidence>
<organism evidence="2 3">
    <name type="scientific">Actinomadura fulvescens</name>
    <dbReference type="NCBI Taxonomy" id="46160"/>
    <lineage>
        <taxon>Bacteria</taxon>
        <taxon>Bacillati</taxon>
        <taxon>Actinomycetota</taxon>
        <taxon>Actinomycetes</taxon>
        <taxon>Streptosporangiales</taxon>
        <taxon>Thermomonosporaceae</taxon>
        <taxon>Actinomadura</taxon>
    </lineage>
</organism>
<accession>A0ABN3QI82</accession>
<evidence type="ECO:0008006" key="4">
    <source>
        <dbReference type="Google" id="ProtNLM"/>
    </source>
</evidence>
<dbReference type="InterPro" id="IPR006597">
    <property type="entry name" value="Sel1-like"/>
</dbReference>
<dbReference type="Proteomes" id="UP001501509">
    <property type="component" value="Unassembled WGS sequence"/>
</dbReference>
<gene>
    <name evidence="2" type="ORF">GCM10010411_74530</name>
</gene>
<dbReference type="SMART" id="SM00671">
    <property type="entry name" value="SEL1"/>
    <property type="match status" value="2"/>
</dbReference>
<name>A0ABN3QI82_9ACTN</name>
<comment type="caution">
    <text evidence="2">The sequence shown here is derived from an EMBL/GenBank/DDBJ whole genome shotgun (WGS) entry which is preliminary data.</text>
</comment>
<feature type="region of interest" description="Disordered" evidence="1">
    <location>
        <begin position="144"/>
        <end position="163"/>
    </location>
</feature>
<evidence type="ECO:0000313" key="2">
    <source>
        <dbReference type="EMBL" id="GAA2626652.1"/>
    </source>
</evidence>
<dbReference type="SUPFAM" id="SSF81901">
    <property type="entry name" value="HCP-like"/>
    <property type="match status" value="1"/>
</dbReference>
<feature type="compositionally biased region" description="Gly residues" evidence="1">
    <location>
        <begin position="213"/>
        <end position="223"/>
    </location>
</feature>
<feature type="region of interest" description="Disordered" evidence="1">
    <location>
        <begin position="203"/>
        <end position="274"/>
    </location>
</feature>
<reference evidence="2 3" key="1">
    <citation type="journal article" date="2019" name="Int. J. Syst. Evol. Microbiol.">
        <title>The Global Catalogue of Microorganisms (GCM) 10K type strain sequencing project: providing services to taxonomists for standard genome sequencing and annotation.</title>
        <authorList>
            <consortium name="The Broad Institute Genomics Platform"/>
            <consortium name="The Broad Institute Genome Sequencing Center for Infectious Disease"/>
            <person name="Wu L."/>
            <person name="Ma J."/>
        </authorList>
    </citation>
    <scope>NUCLEOTIDE SEQUENCE [LARGE SCALE GENOMIC DNA]</scope>
    <source>
        <strain evidence="2 3">JCM 6833</strain>
    </source>
</reference>
<protein>
    <recommendedName>
        <fullName evidence="4">Sel1 repeat family protein</fullName>
    </recommendedName>
</protein>